<dbReference type="GeneID" id="54480069"/>
<proteinExistence type="predicted"/>
<sequence length="731" mass="78158">MACFSNRTTIDGFAGTNVDQPISHSRNISSDDPFSPAAAAINPDLYVSRRGTPSVPPGFEGSVSSKPVSRIGTPRVMTPIKPALPLQPTPHKAIDIADSAKPLYDRDSLEKKEEIPAKTPINHQTPEIDVKTAVSAIAVPETADVEAKKASKPTTRKNSTANAKSIASVSATPTATRAVQQPATPKKTEIPQTVYASKKPDATPDNGKGGKQPTSSTKRQPPGKLDIPAATATAEAEKKPYKLVPNSVPHTPATTTASTGSPVKKAPSKVLRVVQTPRTETPVPISASSSVSNVLPQLPTGRLASRQASIASINIPGTPHSFDVSDVASLASTSVSRASSPPPNAKSKVATVRTKTKSQVKKERQERGKQKTAEKVEEAVSAKSVDDVMQEPIIGRKKKAKKPSKTPAAAVASKEREASRPASPALKVGFNSKEQSRPPSPQAKALPILEESMVAEPEPVEEHVPSPVDILAKLEDMMDTAFFKGPSAYPKGEVTPADLDNLEKPIPFTPNDLENIAKDVPVQLGGHDGRDSSRCLVVDQGVLHGLPPSMEEFFLELDARIKATLGPGKYRHQSTRDPKKMYPTALPSFAAGLQNARNVADHQNNTNGGNNSVKCAPFDDAASYINQWVIPTDPTATAGYMSRQTQNPPQVTTAGIPGISLPLEEASELLDGHLIRSIAAGDFRTAFMTHGMTFEEVERQYHESRKELERHEKQLSAMLKKNRKILSNGGH</sequence>
<feature type="compositionally biased region" description="Low complexity" evidence="2">
    <location>
        <begin position="251"/>
        <end position="262"/>
    </location>
</feature>
<accession>A0A6A6W0S1</accession>
<feature type="compositionally biased region" description="Basic and acidic residues" evidence="2">
    <location>
        <begin position="360"/>
        <end position="386"/>
    </location>
</feature>
<evidence type="ECO:0000256" key="1">
    <source>
        <dbReference type="SAM" id="Coils"/>
    </source>
</evidence>
<keyword evidence="1" id="KW-0175">Coiled coil</keyword>
<gene>
    <name evidence="3" type="ORF">EJ05DRAFT_113787</name>
</gene>
<dbReference type="Proteomes" id="UP000799437">
    <property type="component" value="Unassembled WGS sequence"/>
</dbReference>
<keyword evidence="4" id="KW-1185">Reference proteome</keyword>
<evidence type="ECO:0000313" key="3">
    <source>
        <dbReference type="EMBL" id="KAF2755739.1"/>
    </source>
</evidence>
<feature type="region of interest" description="Disordered" evidence="2">
    <location>
        <begin position="145"/>
        <end position="293"/>
    </location>
</feature>
<name>A0A6A6W0S1_9PEZI</name>
<feature type="coiled-coil region" evidence="1">
    <location>
        <begin position="694"/>
        <end position="728"/>
    </location>
</feature>
<dbReference type="RefSeq" id="XP_033598190.1">
    <property type="nucleotide sequence ID" value="XM_033739015.1"/>
</dbReference>
<feature type="compositionally biased region" description="Basic residues" evidence="2">
    <location>
        <begin position="395"/>
        <end position="404"/>
    </location>
</feature>
<feature type="compositionally biased region" description="Polar residues" evidence="2">
    <location>
        <begin position="156"/>
        <end position="183"/>
    </location>
</feature>
<protein>
    <submittedName>
        <fullName evidence="3">Uncharacterized protein</fullName>
    </submittedName>
</protein>
<evidence type="ECO:0000256" key="2">
    <source>
        <dbReference type="SAM" id="MobiDB-lite"/>
    </source>
</evidence>
<dbReference type="OrthoDB" id="1923159at2759"/>
<organism evidence="3 4">
    <name type="scientific">Pseudovirgaria hyperparasitica</name>
    <dbReference type="NCBI Taxonomy" id="470096"/>
    <lineage>
        <taxon>Eukaryota</taxon>
        <taxon>Fungi</taxon>
        <taxon>Dikarya</taxon>
        <taxon>Ascomycota</taxon>
        <taxon>Pezizomycotina</taxon>
        <taxon>Dothideomycetes</taxon>
        <taxon>Dothideomycetes incertae sedis</taxon>
        <taxon>Acrospermales</taxon>
        <taxon>Acrospermaceae</taxon>
        <taxon>Pseudovirgaria</taxon>
    </lineage>
</organism>
<evidence type="ECO:0000313" key="4">
    <source>
        <dbReference type="Proteomes" id="UP000799437"/>
    </source>
</evidence>
<reference evidence="3" key="1">
    <citation type="journal article" date="2020" name="Stud. Mycol.">
        <title>101 Dothideomycetes genomes: a test case for predicting lifestyles and emergence of pathogens.</title>
        <authorList>
            <person name="Haridas S."/>
            <person name="Albert R."/>
            <person name="Binder M."/>
            <person name="Bloem J."/>
            <person name="Labutti K."/>
            <person name="Salamov A."/>
            <person name="Andreopoulos B."/>
            <person name="Baker S."/>
            <person name="Barry K."/>
            <person name="Bills G."/>
            <person name="Bluhm B."/>
            <person name="Cannon C."/>
            <person name="Castanera R."/>
            <person name="Culley D."/>
            <person name="Daum C."/>
            <person name="Ezra D."/>
            <person name="Gonzalez J."/>
            <person name="Henrissat B."/>
            <person name="Kuo A."/>
            <person name="Liang C."/>
            <person name="Lipzen A."/>
            <person name="Lutzoni F."/>
            <person name="Magnuson J."/>
            <person name="Mondo S."/>
            <person name="Nolan M."/>
            <person name="Ohm R."/>
            <person name="Pangilinan J."/>
            <person name="Park H.-J."/>
            <person name="Ramirez L."/>
            <person name="Alfaro M."/>
            <person name="Sun H."/>
            <person name="Tritt A."/>
            <person name="Yoshinaga Y."/>
            <person name="Zwiers L.-H."/>
            <person name="Turgeon B."/>
            <person name="Goodwin S."/>
            <person name="Spatafora J."/>
            <person name="Crous P."/>
            <person name="Grigoriev I."/>
        </authorList>
    </citation>
    <scope>NUCLEOTIDE SEQUENCE</scope>
    <source>
        <strain evidence="3">CBS 121739</strain>
    </source>
</reference>
<dbReference type="AlphaFoldDB" id="A0A6A6W0S1"/>
<dbReference type="EMBL" id="ML996577">
    <property type="protein sequence ID" value="KAF2755739.1"/>
    <property type="molecule type" value="Genomic_DNA"/>
</dbReference>
<feature type="region of interest" description="Disordered" evidence="2">
    <location>
        <begin position="334"/>
        <end position="442"/>
    </location>
</feature>